<accession>A0ABS5KEU2</accession>
<dbReference type="EMBL" id="JAGUCN010000026">
    <property type="protein sequence ID" value="MBS2213402.1"/>
    <property type="molecule type" value="Genomic_DNA"/>
</dbReference>
<dbReference type="Pfam" id="PF14734">
    <property type="entry name" value="DUF4469"/>
    <property type="match status" value="1"/>
</dbReference>
<evidence type="ECO:0000313" key="3">
    <source>
        <dbReference type="EMBL" id="MBS2213402.1"/>
    </source>
</evidence>
<protein>
    <submittedName>
        <fullName evidence="3">DUF4469 domain-containing protein</fullName>
    </submittedName>
</protein>
<dbReference type="InterPro" id="IPR027824">
    <property type="entry name" value="DUF4469"/>
</dbReference>
<proteinExistence type="predicted"/>
<reference evidence="3 4" key="1">
    <citation type="journal article" date="2014" name="Int. J. Syst. Evol. Microbiol.">
        <title>Carboxylicivirga gen. nov. in the family Marinilabiliaceae with two novel species, Carboxylicivirga mesophila sp. nov. and Carboxylicivirga taeanensis sp. nov., and reclassification of Cytophaga fermentans as Saccharicrinis fermentans gen. nov., comb. nov.</title>
        <authorList>
            <person name="Yang S.H."/>
            <person name="Seo H.S."/>
            <person name="Woo J.H."/>
            <person name="Oh H.M."/>
            <person name="Jang H."/>
            <person name="Lee J.H."/>
            <person name="Kim S.J."/>
            <person name="Kwon K.K."/>
        </authorList>
    </citation>
    <scope>NUCLEOTIDE SEQUENCE [LARGE SCALE GENOMIC DNA]</scope>
    <source>
        <strain evidence="3 4">JCM 18290</strain>
    </source>
</reference>
<feature type="domain" description="DUF4469" evidence="1">
    <location>
        <begin position="133"/>
        <end position="215"/>
    </location>
</feature>
<name>A0ABS5KEU2_9BACT</name>
<feature type="domain" description="Bvu-2165-like IHF-HU-like DNA-binding" evidence="2">
    <location>
        <begin position="3"/>
        <end position="121"/>
    </location>
</feature>
<dbReference type="Gene3D" id="2.70.50.70">
    <property type="match status" value="1"/>
</dbReference>
<dbReference type="InterPro" id="IPR049893">
    <property type="entry name" value="Bvu_2165-like_IHF-HU-DNA_bdg"/>
</dbReference>
<evidence type="ECO:0000313" key="4">
    <source>
        <dbReference type="Proteomes" id="UP000721861"/>
    </source>
</evidence>
<gene>
    <name evidence="3" type="ORF">KEM09_18450</name>
</gene>
<evidence type="ECO:0000259" key="2">
    <source>
        <dbReference type="Pfam" id="PF14848"/>
    </source>
</evidence>
<dbReference type="Proteomes" id="UP000721861">
    <property type="component" value="Unassembled WGS sequence"/>
</dbReference>
<comment type="caution">
    <text evidence="3">The sequence shown here is derived from an EMBL/GenBank/DDBJ whole genome shotgun (WGS) entry which is preliminary data.</text>
</comment>
<dbReference type="RefSeq" id="WP_212230554.1">
    <property type="nucleotide sequence ID" value="NZ_JAGUCN010000026.1"/>
</dbReference>
<dbReference type="Pfam" id="PF14848">
    <property type="entry name" value="HU-DNA_bdg"/>
    <property type="match status" value="1"/>
</dbReference>
<keyword evidence="4" id="KW-1185">Reference proteome</keyword>
<dbReference type="CDD" id="cd12843">
    <property type="entry name" value="Bvu_2165_C_like"/>
    <property type="match status" value="1"/>
</dbReference>
<evidence type="ECO:0000259" key="1">
    <source>
        <dbReference type="Pfam" id="PF14734"/>
    </source>
</evidence>
<organism evidence="3 4">
    <name type="scientific">Carboxylicivirga mesophila</name>
    <dbReference type="NCBI Taxonomy" id="1166478"/>
    <lineage>
        <taxon>Bacteria</taxon>
        <taxon>Pseudomonadati</taxon>
        <taxon>Bacteroidota</taxon>
        <taxon>Bacteroidia</taxon>
        <taxon>Marinilabiliales</taxon>
        <taxon>Marinilabiliaceae</taxon>
        <taxon>Carboxylicivirga</taxon>
    </lineage>
</organism>
<sequence length="234" mass="26140">MPLKYGLRPNTLSTKGGNYIAVVGGNETYTTERIVEMMIQKGSTVTKAEALAVIEEYHSAVEQLVSEGAIVHTDLFTVSSGIAGNFDNISDSFDSQKHQVKLHFKAGERLLKARQRIRLQKKILNHRAPFLKQFTDLSTNVTDASFTPGQPARIKGTLLKFDAQDPAQGIYLIAEDRSETKVEILILNKPSELMFIMPDELRKGSYKLEVRAIVHRAKTIRTGSLQRPLVAKEM</sequence>